<feature type="transmembrane region" description="Helical" evidence="1">
    <location>
        <begin position="144"/>
        <end position="163"/>
    </location>
</feature>
<dbReference type="RefSeq" id="WP_282586661.1">
    <property type="nucleotide sequence ID" value="NZ_JAMOIM010000014.1"/>
</dbReference>
<feature type="transmembrane region" description="Helical" evidence="1">
    <location>
        <begin position="238"/>
        <end position="257"/>
    </location>
</feature>
<reference evidence="2" key="1">
    <citation type="submission" date="2022-05" db="EMBL/GenBank/DDBJ databases">
        <authorList>
            <person name="Pankratov T."/>
        </authorList>
    </citation>
    <scope>NUCLEOTIDE SEQUENCE</scope>
    <source>
        <strain evidence="2">BP6-180914</strain>
    </source>
</reference>
<keyword evidence="3" id="KW-1185">Reference proteome</keyword>
<feature type="transmembrane region" description="Helical" evidence="1">
    <location>
        <begin position="21"/>
        <end position="38"/>
    </location>
</feature>
<gene>
    <name evidence="2" type="ORF">M8523_19930</name>
</gene>
<evidence type="ECO:0000313" key="2">
    <source>
        <dbReference type="EMBL" id="MCW6510290.1"/>
    </source>
</evidence>
<dbReference type="PANTHER" id="PTHR38592">
    <property type="entry name" value="BLL4819 PROTEIN"/>
    <property type="match status" value="1"/>
</dbReference>
<keyword evidence="1" id="KW-0472">Membrane</keyword>
<feature type="transmembrane region" description="Helical" evidence="1">
    <location>
        <begin position="209"/>
        <end position="226"/>
    </location>
</feature>
<comment type="caution">
    <text evidence="2">The sequence shown here is derived from an EMBL/GenBank/DDBJ whole genome shotgun (WGS) entry which is preliminary data.</text>
</comment>
<dbReference type="Proteomes" id="UP001165667">
    <property type="component" value="Unassembled WGS sequence"/>
</dbReference>
<accession>A0AA41YZV4</accession>
<name>A0AA41YZV4_9HYPH</name>
<evidence type="ECO:0000256" key="1">
    <source>
        <dbReference type="SAM" id="Phobius"/>
    </source>
</evidence>
<dbReference type="PIRSF" id="PIRSF028704">
    <property type="entry name" value="UPC028704"/>
    <property type="match status" value="1"/>
</dbReference>
<dbReference type="PANTHER" id="PTHR38592:SF3">
    <property type="entry name" value="BLL4819 PROTEIN"/>
    <property type="match status" value="1"/>
</dbReference>
<feature type="transmembrane region" description="Helical" evidence="1">
    <location>
        <begin position="286"/>
        <end position="310"/>
    </location>
</feature>
<organism evidence="2 3">
    <name type="scientific">Lichenifustis flavocetrariae</name>
    <dbReference type="NCBI Taxonomy" id="2949735"/>
    <lineage>
        <taxon>Bacteria</taxon>
        <taxon>Pseudomonadati</taxon>
        <taxon>Pseudomonadota</taxon>
        <taxon>Alphaproteobacteria</taxon>
        <taxon>Hyphomicrobiales</taxon>
        <taxon>Lichenihabitantaceae</taxon>
        <taxon>Lichenifustis</taxon>
    </lineage>
</organism>
<dbReference type="EMBL" id="JAMOIM010000014">
    <property type="protein sequence ID" value="MCW6510290.1"/>
    <property type="molecule type" value="Genomic_DNA"/>
</dbReference>
<feature type="transmembrane region" description="Helical" evidence="1">
    <location>
        <begin position="44"/>
        <end position="70"/>
    </location>
</feature>
<proteinExistence type="predicted"/>
<dbReference type="InterPro" id="IPR014550">
    <property type="entry name" value="UCP028704_OpgC"/>
</dbReference>
<evidence type="ECO:0000313" key="3">
    <source>
        <dbReference type="Proteomes" id="UP001165667"/>
    </source>
</evidence>
<sequence>MSSWRNTDPDRHVSRRDPRVDLLRGLALIMIFFDHIPYNSLSNLTLRCFGFSDAAEVFVFLAGYSGFLVYSRVFEQRGVGAGLRKIAMRCVSIWGAHAMLLLTTAVVLILRYLCNGRPPTELNPLIQDGLAGIIRGLSLQAQPAYLDILPLYIVFVLTLPLIIFGLQRSLWATLAVSLAVYGTAILTHRNLPNQIDARAAAAAWSFNPFTWQVVYVAGAAAGLGIRRRTSWIITPPPAARLLCGAYLVYAFIAADGWNQWPSLAEAMFPRSALDTDWKVLAPPWRVLHGLAFLYLILTSSRFAAAASWPALNSLTACGRHSLTIFSAGCLLALIGRIAFQDLGRQPVVQIAVNLTGLAGHLGLAIWLDRNRKVTARPSDFAMAHASQGI</sequence>
<dbReference type="AlphaFoldDB" id="A0AA41YZV4"/>
<feature type="transmembrane region" description="Helical" evidence="1">
    <location>
        <begin position="91"/>
        <end position="113"/>
    </location>
</feature>
<keyword evidence="1" id="KW-0812">Transmembrane</keyword>
<feature type="transmembrane region" description="Helical" evidence="1">
    <location>
        <begin position="322"/>
        <end position="340"/>
    </location>
</feature>
<protein>
    <submittedName>
        <fullName evidence="2">OpgC domain-containing protein</fullName>
    </submittedName>
</protein>
<feature type="transmembrane region" description="Helical" evidence="1">
    <location>
        <begin position="170"/>
        <end position="189"/>
    </location>
</feature>
<keyword evidence="1" id="KW-1133">Transmembrane helix</keyword>
<dbReference type="Pfam" id="PF10129">
    <property type="entry name" value="OpgC_C"/>
    <property type="match status" value="1"/>
</dbReference>
<feature type="transmembrane region" description="Helical" evidence="1">
    <location>
        <begin position="346"/>
        <end position="367"/>
    </location>
</feature>